<protein>
    <submittedName>
        <fullName evidence="5">Glycosyl transferase</fullName>
    </submittedName>
</protein>
<dbReference type="SUPFAM" id="SSF53756">
    <property type="entry name" value="UDP-Glycosyltransferase/glycogen phosphorylase"/>
    <property type="match status" value="1"/>
</dbReference>
<dbReference type="Gene3D" id="3.40.50.2000">
    <property type="entry name" value="Glycogen Phosphorylase B"/>
    <property type="match status" value="2"/>
</dbReference>
<accession>A0ABQ2US66</accession>
<keyword evidence="2 5" id="KW-0808">Transferase</keyword>
<reference evidence="6" key="1">
    <citation type="journal article" date="2019" name="Int. J. Syst. Evol. Microbiol.">
        <title>The Global Catalogue of Microorganisms (GCM) 10K type strain sequencing project: providing services to taxonomists for standard genome sequencing and annotation.</title>
        <authorList>
            <consortium name="The Broad Institute Genomics Platform"/>
            <consortium name="The Broad Institute Genome Sequencing Center for Infectious Disease"/>
            <person name="Wu L."/>
            <person name="Ma J."/>
        </authorList>
    </citation>
    <scope>NUCLEOTIDE SEQUENCE [LARGE SCALE GENOMIC DNA]</scope>
    <source>
        <strain evidence="6">JCM 3296</strain>
    </source>
</reference>
<evidence type="ECO:0000256" key="2">
    <source>
        <dbReference type="ARBA" id="ARBA00022679"/>
    </source>
</evidence>
<dbReference type="Proteomes" id="UP000649573">
    <property type="component" value="Unassembled WGS sequence"/>
</dbReference>
<sequence>MVLSSVSCVDSSLRVAMVAPPYFDVPPKAYGGVEAVVADLTNALSGRGHAVTLIGAGQCDAAAEFVPVWDRTVPERLGEPYPEVVHAVASRRAVERLVETGGVDVVHDHTFAGPLNAAAYRALGVPTVVTVHGPVNDDLHRYYRELGDDVHLVAISDRQRQLAPDLNWIGTVHNALNVEDWPYEERKGEYALFLGRFHPDKAPHLALDVAHAAGVPLILAGKCAEPIEQEYFEREVRPRLTDNDHVFGVADAAQKRKLLAGARCLLFPIQWEEPFGMVMIEAMACGTPVVALRRGAVPEVVVDGVTGLVRDEPQELVSALHDVRDIEPAKCRAHVKDNFGADRLGAGYEAAYRQALRRSQPALETLRQEYPVLDSALEQRYGKRFRDNADTASLRTSGDRS</sequence>
<name>A0ABQ2US66_9PSEU</name>
<comment type="caution">
    <text evidence="5">The sequence shown here is derived from an EMBL/GenBank/DDBJ whole genome shotgun (WGS) entry which is preliminary data.</text>
</comment>
<organism evidence="5 6">
    <name type="scientific">Lentzea flava</name>
    <dbReference type="NCBI Taxonomy" id="103732"/>
    <lineage>
        <taxon>Bacteria</taxon>
        <taxon>Bacillati</taxon>
        <taxon>Actinomycetota</taxon>
        <taxon>Actinomycetes</taxon>
        <taxon>Pseudonocardiales</taxon>
        <taxon>Pseudonocardiaceae</taxon>
        <taxon>Lentzea</taxon>
    </lineage>
</organism>
<evidence type="ECO:0000259" key="3">
    <source>
        <dbReference type="Pfam" id="PF00534"/>
    </source>
</evidence>
<evidence type="ECO:0000313" key="5">
    <source>
        <dbReference type="EMBL" id="GGU51053.1"/>
    </source>
</evidence>
<dbReference type="InterPro" id="IPR028098">
    <property type="entry name" value="Glyco_trans_4-like_N"/>
</dbReference>
<dbReference type="GO" id="GO:0016740">
    <property type="term" value="F:transferase activity"/>
    <property type="evidence" value="ECO:0007669"/>
    <property type="project" value="UniProtKB-KW"/>
</dbReference>
<dbReference type="PANTHER" id="PTHR12526:SF595">
    <property type="entry name" value="BLL5217 PROTEIN"/>
    <property type="match status" value="1"/>
</dbReference>
<feature type="domain" description="Glycosyltransferase subfamily 4-like N-terminal" evidence="4">
    <location>
        <begin position="30"/>
        <end position="144"/>
    </location>
</feature>
<keyword evidence="1" id="KW-0328">Glycosyltransferase</keyword>
<dbReference type="Pfam" id="PF13439">
    <property type="entry name" value="Glyco_transf_4"/>
    <property type="match status" value="1"/>
</dbReference>
<dbReference type="InterPro" id="IPR001296">
    <property type="entry name" value="Glyco_trans_1"/>
</dbReference>
<evidence type="ECO:0000256" key="1">
    <source>
        <dbReference type="ARBA" id="ARBA00022676"/>
    </source>
</evidence>
<dbReference type="Pfam" id="PF00534">
    <property type="entry name" value="Glycos_transf_1"/>
    <property type="match status" value="1"/>
</dbReference>
<dbReference type="PANTHER" id="PTHR12526">
    <property type="entry name" value="GLYCOSYLTRANSFERASE"/>
    <property type="match status" value="1"/>
</dbReference>
<feature type="domain" description="Glycosyl transferase family 1" evidence="3">
    <location>
        <begin position="187"/>
        <end position="322"/>
    </location>
</feature>
<evidence type="ECO:0000313" key="6">
    <source>
        <dbReference type="Proteomes" id="UP000649573"/>
    </source>
</evidence>
<dbReference type="CDD" id="cd03802">
    <property type="entry name" value="GT4_AviGT4-like"/>
    <property type="match status" value="1"/>
</dbReference>
<gene>
    <name evidence="5" type="ORF">GCM10010178_49810</name>
</gene>
<dbReference type="EMBL" id="BMRE01000023">
    <property type="protein sequence ID" value="GGU51053.1"/>
    <property type="molecule type" value="Genomic_DNA"/>
</dbReference>
<keyword evidence="6" id="KW-1185">Reference proteome</keyword>
<evidence type="ECO:0000259" key="4">
    <source>
        <dbReference type="Pfam" id="PF13439"/>
    </source>
</evidence>
<proteinExistence type="predicted"/>